<name>K4KL08_SIMAS</name>
<dbReference type="EMBL" id="CP003746">
    <property type="protein sequence ID" value="AFU98728.2"/>
    <property type="molecule type" value="Genomic_DNA"/>
</dbReference>
<sequence length="424" mass="47873">MSDYGRRLVLLVFLGLSLCVKAEPGDRLSILLTPSDNLLHVKWILGSPVQAIRFSSTPFHFVHDQWKPVIGVFDYQLIDLVFDAPVQEIGAEIRVESDLVYGGFYTPFVNFDQGMAIYQGHYLPAALKTEGLWRDISTFDVDLQIEPVAGKSVVLPSGDKPRENLHVADKYRNYALLVEAGSEVGQQRVLLDSELPDWLYSLYKAQLPVLLNYFREYFETSLDEDPFVLVGYQQSADETRIDGGVVGGQLVINVVGDGWHKTSPGLHLKAITLLAHEVSHLWNANLASEDWLIEGGANFLAQETLLSLGLISAQLYEQRRSDQISRCKALMGEAHINELSRRADHYVCGESFFYWLQGIGPDRVRELWLKLAKFRNESRLIKELMADVLRDDPALIHASMCLLYGDRCETPNLRPAQVFLPSHK</sequence>
<dbReference type="RefSeq" id="WP_016389290.1">
    <property type="nucleotide sequence ID" value="NC_018868.3"/>
</dbReference>
<dbReference type="AlphaFoldDB" id="K4KL08"/>
<dbReference type="OrthoDB" id="5935180at2"/>
<evidence type="ECO:0008006" key="3">
    <source>
        <dbReference type="Google" id="ProtNLM"/>
    </source>
</evidence>
<proteinExistence type="predicted"/>
<dbReference type="KEGG" id="saga:M5M_07685"/>
<protein>
    <recommendedName>
        <fullName evidence="3">Peptidase M61 catalytic domain-containing protein</fullName>
    </recommendedName>
</protein>
<organism evidence="1 2">
    <name type="scientific">Simiduia agarivorans (strain DSM 21679 / JCM 13881 / BCRC 17597 / SA1)</name>
    <dbReference type="NCBI Taxonomy" id="1117647"/>
    <lineage>
        <taxon>Bacteria</taxon>
        <taxon>Pseudomonadati</taxon>
        <taxon>Pseudomonadota</taxon>
        <taxon>Gammaproteobacteria</taxon>
        <taxon>Cellvibrionales</taxon>
        <taxon>Cellvibrionaceae</taxon>
        <taxon>Simiduia</taxon>
    </lineage>
</organism>
<reference evidence="1 2" key="1">
    <citation type="journal article" date="2013" name="Genome Announc.">
        <title>Complete genome sequence of Simiduia agarivorans SA1(T), a marine bacterium able to degrade a variety of polysaccharides.</title>
        <authorList>
            <person name="Lin S.Y."/>
            <person name="Shieh W.Y."/>
            <person name="Chen J.S."/>
            <person name="Tang S.L."/>
        </authorList>
    </citation>
    <scope>NUCLEOTIDE SEQUENCE [LARGE SCALE GENOMIC DNA]</scope>
    <source>
        <strain evidence="2">DSM 21679 / JCM 13881 / BCRC 17597 / SA1</strain>
    </source>
</reference>
<dbReference type="STRING" id="1117647.M5M_07685"/>
<gene>
    <name evidence="1" type="ordered locus">M5M_07685</name>
</gene>
<keyword evidence="2" id="KW-1185">Reference proteome</keyword>
<evidence type="ECO:0000313" key="2">
    <source>
        <dbReference type="Proteomes" id="UP000000466"/>
    </source>
</evidence>
<dbReference type="Proteomes" id="UP000000466">
    <property type="component" value="Chromosome"/>
</dbReference>
<accession>K4KL08</accession>
<dbReference type="eggNOG" id="ENOG5033B16">
    <property type="taxonomic scope" value="Bacteria"/>
</dbReference>
<dbReference type="HOGENOM" id="CLU_647043_0_0_6"/>
<evidence type="ECO:0000313" key="1">
    <source>
        <dbReference type="EMBL" id="AFU98728.2"/>
    </source>
</evidence>